<dbReference type="GO" id="GO:0008757">
    <property type="term" value="F:S-adenosylmethionine-dependent methyltransferase activity"/>
    <property type="evidence" value="ECO:0007669"/>
    <property type="project" value="UniProtKB-ARBA"/>
</dbReference>
<evidence type="ECO:0000256" key="1">
    <source>
        <dbReference type="ARBA" id="ARBA00009725"/>
    </source>
</evidence>
<organism evidence="6">
    <name type="scientific">Aegilops tauschii</name>
    <name type="common">Tausch's goatgrass</name>
    <name type="synonym">Aegilops squarrosa</name>
    <dbReference type="NCBI Taxonomy" id="37682"/>
    <lineage>
        <taxon>Eukaryota</taxon>
        <taxon>Viridiplantae</taxon>
        <taxon>Streptophyta</taxon>
        <taxon>Embryophyta</taxon>
        <taxon>Tracheophyta</taxon>
        <taxon>Spermatophyta</taxon>
        <taxon>Magnoliopsida</taxon>
        <taxon>Liliopsida</taxon>
        <taxon>Poales</taxon>
        <taxon>Poaceae</taxon>
        <taxon>BOP clade</taxon>
        <taxon>Pooideae</taxon>
        <taxon>Triticodae</taxon>
        <taxon>Triticeae</taxon>
        <taxon>Triticinae</taxon>
        <taxon>Aegilops</taxon>
    </lineage>
</organism>
<name>R7W5G6_AEGTA</name>
<feature type="compositionally biased region" description="Low complexity" evidence="4">
    <location>
        <begin position="671"/>
        <end position="683"/>
    </location>
</feature>
<feature type="region of interest" description="Disordered" evidence="4">
    <location>
        <begin position="671"/>
        <end position="706"/>
    </location>
</feature>
<dbReference type="InterPro" id="IPR019410">
    <property type="entry name" value="Methyltransf_16"/>
</dbReference>
<feature type="domain" description="Methyltransferase type 12" evidence="5">
    <location>
        <begin position="78"/>
        <end position="179"/>
    </location>
</feature>
<dbReference type="SUPFAM" id="SSF53335">
    <property type="entry name" value="S-adenosyl-L-methionine-dependent methyltransferases"/>
    <property type="match status" value="2"/>
</dbReference>
<reference evidence="6" key="1">
    <citation type="submission" date="2015-06" db="UniProtKB">
        <authorList>
            <consortium name="EnsemblPlants"/>
        </authorList>
    </citation>
    <scope>IDENTIFICATION</scope>
</reference>
<dbReference type="InterPro" id="IPR026113">
    <property type="entry name" value="METTL2/6/8-like"/>
</dbReference>
<evidence type="ECO:0000256" key="3">
    <source>
        <dbReference type="ARBA" id="ARBA00022679"/>
    </source>
</evidence>
<dbReference type="GO" id="GO:0008173">
    <property type="term" value="F:RNA methyltransferase activity"/>
    <property type="evidence" value="ECO:0007669"/>
    <property type="project" value="UniProtKB-ARBA"/>
</dbReference>
<dbReference type="Pfam" id="PF08242">
    <property type="entry name" value="Methyltransf_12"/>
    <property type="match status" value="1"/>
</dbReference>
<evidence type="ECO:0000259" key="5">
    <source>
        <dbReference type="Pfam" id="PF08242"/>
    </source>
</evidence>
<dbReference type="EnsemblPlants" id="EMT02661">
    <property type="protein sequence ID" value="EMT02661"/>
    <property type="gene ID" value="F775_23644"/>
</dbReference>
<protein>
    <recommendedName>
        <fullName evidence="5">Methyltransferase type 12 domain-containing protein</fullName>
    </recommendedName>
</protein>
<proteinExistence type="inferred from homology"/>
<dbReference type="PANTHER" id="PTHR22809:SF5">
    <property type="entry name" value="TRNA N(3)-METHYLCYTIDINE METHYLTRANSFERASE METTL6"/>
    <property type="match status" value="1"/>
</dbReference>
<dbReference type="CDD" id="cd02440">
    <property type="entry name" value="AdoMet_MTases"/>
    <property type="match status" value="1"/>
</dbReference>
<dbReference type="PANTHER" id="PTHR22809">
    <property type="entry name" value="METHYLTRANSFERASE-RELATED"/>
    <property type="match status" value="1"/>
</dbReference>
<sequence>MAAGEQRSAAKISSSAATNSSGRPVTPFWKEKYERDARRYWDIFYKRHEDKFFKDRHYLDKEWGKYFEVQDGENMAILEVGCGAGNTIFPLLATYPDIFVHACDFSSRAVDLVKKHKDFRSDRVNAFACDITSEQLTEAVEPSSVDIVTMIFMLSAVAPDKMPLVLQNVRNILKHGGRVLFRDYAFGDLAQVSLYATFLFYPCLPLSDHDAQERLMSKGQQISENFYVRGDGTRAYYFSNEYLVDLFSKCGFTLEEICVHNKKVENRSLDLVMNRNWIQATFTLNPAGPLSPNNQHDHNTCEGKDDKLAVDMSQKKSESEEIDLSVDFSNMFGTSHYLNEAQIIRIKAKGHDFKIKMLAKEYQHTCKSTGLMLWESAQFMCSLLAENPSIVAGKRVLEMGCGSAGICSMVAASSAQFVVATDGDAESLDLLRQNTSSNLDAELLNRISIRKLFWGDEDDVKAVRELSGDGAGFDCIIGTDVTYNPDATLPLFKTARALISDGGDAGSKAALILCYIQRRVDEDSILSAAEAQGFWLVDKWINGVHESNGIISSWFRGNDVCGAFRNVTLSILYFEFTQTRSVGGILTAEAATHDWFCPGYICNLGQHITREAIASSDARDTSPAVTHAFEAPKWNQLAGVPVSRRTPRCPVVDIDNLHMIATMMQFLARRSSSDGGCSSSSASPEVQRGESPREATLNLGARLHNS</sequence>
<keyword evidence="2" id="KW-0489">Methyltransferase</keyword>
<dbReference type="AlphaFoldDB" id="R7W5G6"/>
<keyword evidence="3" id="KW-0808">Transferase</keyword>
<dbReference type="InterPro" id="IPR029063">
    <property type="entry name" value="SAM-dependent_MTases_sf"/>
</dbReference>
<feature type="compositionally biased region" description="Polar residues" evidence="4">
    <location>
        <begin position="11"/>
        <end position="23"/>
    </location>
</feature>
<comment type="similarity">
    <text evidence="1">Belongs to the methyltransferase superfamily. METL family.</text>
</comment>
<dbReference type="Pfam" id="PF10294">
    <property type="entry name" value="Methyltransf_16"/>
    <property type="match status" value="1"/>
</dbReference>
<evidence type="ECO:0000256" key="4">
    <source>
        <dbReference type="SAM" id="MobiDB-lite"/>
    </source>
</evidence>
<evidence type="ECO:0000313" key="6">
    <source>
        <dbReference type="EnsemblPlants" id="EMT02661"/>
    </source>
</evidence>
<dbReference type="Gene3D" id="3.40.50.150">
    <property type="entry name" value="Vaccinia Virus protein VP39"/>
    <property type="match status" value="2"/>
</dbReference>
<dbReference type="GO" id="GO:0032259">
    <property type="term" value="P:methylation"/>
    <property type="evidence" value="ECO:0007669"/>
    <property type="project" value="UniProtKB-KW"/>
</dbReference>
<feature type="region of interest" description="Disordered" evidence="4">
    <location>
        <begin position="1"/>
        <end position="24"/>
    </location>
</feature>
<dbReference type="InterPro" id="IPR013217">
    <property type="entry name" value="Methyltransf_12"/>
</dbReference>
<accession>R7W5G6</accession>
<evidence type="ECO:0000256" key="2">
    <source>
        <dbReference type="ARBA" id="ARBA00022603"/>
    </source>
</evidence>